<dbReference type="GO" id="GO:0006950">
    <property type="term" value="P:response to stress"/>
    <property type="evidence" value="ECO:0007669"/>
    <property type="project" value="TreeGrafter"/>
</dbReference>
<dbReference type="PANTHER" id="PTHR33164">
    <property type="entry name" value="TRANSCRIPTIONAL REGULATOR, MARR FAMILY"/>
    <property type="match status" value="1"/>
</dbReference>
<evidence type="ECO:0000313" key="5">
    <source>
        <dbReference type="EMBL" id="KPC54754.1"/>
    </source>
</evidence>
<organism evidence="5 6">
    <name type="scientific">Amantichitinum ursilacus</name>
    <dbReference type="NCBI Taxonomy" id="857265"/>
    <lineage>
        <taxon>Bacteria</taxon>
        <taxon>Pseudomonadati</taxon>
        <taxon>Pseudomonadota</taxon>
        <taxon>Betaproteobacteria</taxon>
        <taxon>Neisseriales</taxon>
        <taxon>Chitinibacteraceae</taxon>
        <taxon>Amantichitinum</taxon>
    </lineage>
</organism>
<protein>
    <submittedName>
        <fullName evidence="5">Transcriptional regulator SlyA</fullName>
    </submittedName>
</protein>
<dbReference type="Proteomes" id="UP000037939">
    <property type="component" value="Unassembled WGS sequence"/>
</dbReference>
<keyword evidence="2" id="KW-0238">DNA-binding</keyword>
<dbReference type="SMART" id="SM00347">
    <property type="entry name" value="HTH_MARR"/>
    <property type="match status" value="1"/>
</dbReference>
<evidence type="ECO:0000313" key="6">
    <source>
        <dbReference type="Proteomes" id="UP000037939"/>
    </source>
</evidence>
<dbReference type="EMBL" id="LAQT01000002">
    <property type="protein sequence ID" value="KPC54754.1"/>
    <property type="molecule type" value="Genomic_DNA"/>
</dbReference>
<dbReference type="AlphaFoldDB" id="A0A0N0XKN4"/>
<dbReference type="InterPro" id="IPR036390">
    <property type="entry name" value="WH_DNA-bd_sf"/>
</dbReference>
<dbReference type="OrthoDB" id="6002259at2"/>
<reference evidence="5 6" key="1">
    <citation type="submission" date="2015-07" db="EMBL/GenBank/DDBJ databases">
        <title>Draft genome sequence of the Amantichitinum ursilacus IGB-41, a new chitin-degrading bacterium.</title>
        <authorList>
            <person name="Kirstahler P."/>
            <person name="Guenther M."/>
            <person name="Grumaz C."/>
            <person name="Rupp S."/>
            <person name="Zibek S."/>
            <person name="Sohn K."/>
        </authorList>
    </citation>
    <scope>NUCLEOTIDE SEQUENCE [LARGE SCALE GENOMIC DNA]</scope>
    <source>
        <strain evidence="5 6">IGB-41</strain>
    </source>
</reference>
<dbReference type="PRINTS" id="PR00598">
    <property type="entry name" value="HTHMARR"/>
</dbReference>
<dbReference type="STRING" id="857265.WG78_04255"/>
<keyword evidence="3" id="KW-0804">Transcription</keyword>
<keyword evidence="6" id="KW-1185">Reference proteome</keyword>
<dbReference type="InterPro" id="IPR000835">
    <property type="entry name" value="HTH_MarR-typ"/>
</dbReference>
<feature type="domain" description="HTH marR-type" evidence="4">
    <location>
        <begin position="9"/>
        <end position="142"/>
    </location>
</feature>
<accession>A0A0N0XKN4</accession>
<dbReference type="PANTHER" id="PTHR33164:SF64">
    <property type="entry name" value="TRANSCRIPTIONAL REGULATOR SLYA"/>
    <property type="match status" value="1"/>
</dbReference>
<dbReference type="InterPro" id="IPR039422">
    <property type="entry name" value="MarR/SlyA-like"/>
</dbReference>
<dbReference type="GO" id="GO:0003677">
    <property type="term" value="F:DNA binding"/>
    <property type="evidence" value="ECO:0007669"/>
    <property type="project" value="UniProtKB-KW"/>
</dbReference>
<dbReference type="Gene3D" id="1.10.10.10">
    <property type="entry name" value="Winged helix-like DNA-binding domain superfamily/Winged helix DNA-binding domain"/>
    <property type="match status" value="1"/>
</dbReference>
<dbReference type="InterPro" id="IPR036388">
    <property type="entry name" value="WH-like_DNA-bd_sf"/>
</dbReference>
<name>A0A0N0XKN4_9NEIS</name>
<proteinExistence type="predicted"/>
<dbReference type="Pfam" id="PF12802">
    <property type="entry name" value="MarR_2"/>
    <property type="match status" value="1"/>
</dbReference>
<evidence type="ECO:0000259" key="4">
    <source>
        <dbReference type="PROSITE" id="PS50995"/>
    </source>
</evidence>
<keyword evidence="1" id="KW-0805">Transcription regulation</keyword>
<evidence type="ECO:0000256" key="3">
    <source>
        <dbReference type="ARBA" id="ARBA00023163"/>
    </source>
</evidence>
<dbReference type="RefSeq" id="WP_053936529.1">
    <property type="nucleotide sequence ID" value="NZ_LAQT01000002.1"/>
</dbReference>
<comment type="caution">
    <text evidence="5">The sequence shown here is derived from an EMBL/GenBank/DDBJ whole genome shotgun (WGS) entry which is preliminary data.</text>
</comment>
<evidence type="ECO:0000256" key="1">
    <source>
        <dbReference type="ARBA" id="ARBA00023015"/>
    </source>
</evidence>
<dbReference type="GO" id="GO:0003700">
    <property type="term" value="F:DNA-binding transcription factor activity"/>
    <property type="evidence" value="ECO:0007669"/>
    <property type="project" value="InterPro"/>
</dbReference>
<dbReference type="PATRIC" id="fig|857265.3.peg.871"/>
<sequence length="149" mass="16186">MEKNLDLLRLAVTSSLLQAGRHWRTASQHAVDKYNVSAACATPLLFIGRLGEGVRQVALADYIGIEGPSLVRLLDQLCSAGLVRREEDAADRRAKTLWYTEEGKAVSQQIEADLVSLRASVLADISAEELEGTLRLFRAVEAAAQAAPQ</sequence>
<dbReference type="PROSITE" id="PS50995">
    <property type="entry name" value="HTH_MARR_2"/>
    <property type="match status" value="1"/>
</dbReference>
<evidence type="ECO:0000256" key="2">
    <source>
        <dbReference type="ARBA" id="ARBA00023125"/>
    </source>
</evidence>
<gene>
    <name evidence="5" type="primary">slyA</name>
    <name evidence="5" type="ORF">WG78_04255</name>
</gene>
<dbReference type="SUPFAM" id="SSF46785">
    <property type="entry name" value="Winged helix' DNA-binding domain"/>
    <property type="match status" value="1"/>
</dbReference>